<accession>A1B822</accession>
<gene>
    <name evidence="1" type="ordered locus">Pden_3599</name>
</gene>
<evidence type="ECO:0000313" key="1">
    <source>
        <dbReference type="EMBL" id="ABL71666.1"/>
    </source>
</evidence>
<dbReference type="EMBL" id="CP000490">
    <property type="protein sequence ID" value="ABL71666.1"/>
    <property type="molecule type" value="Genomic_DNA"/>
</dbReference>
<dbReference type="EnsemblBacteria" id="ABL71666">
    <property type="protein sequence ID" value="ABL71666"/>
    <property type="gene ID" value="Pden_3599"/>
</dbReference>
<dbReference type="KEGG" id="pde:Pden_3599"/>
<name>A1B822_PARDP</name>
<sequence length="86" mass="9459">MKIILEGIGPDISSVREHIDPGLRRARFYVETKDPQLSDGHGSAELTIIVRLGDTTTLRDAEALARQSAVQFLRRAAEVIDGEDIS</sequence>
<dbReference type="HOGENOM" id="CLU_2495066_0_0_5"/>
<dbReference type="OrthoDB" id="9977847at2"/>
<keyword evidence="2" id="KW-1185">Reference proteome</keyword>
<proteinExistence type="predicted"/>
<organism evidence="1 2">
    <name type="scientific">Paracoccus denitrificans (strain Pd 1222)</name>
    <dbReference type="NCBI Taxonomy" id="318586"/>
    <lineage>
        <taxon>Bacteria</taxon>
        <taxon>Pseudomonadati</taxon>
        <taxon>Pseudomonadota</taxon>
        <taxon>Alphaproteobacteria</taxon>
        <taxon>Rhodobacterales</taxon>
        <taxon>Paracoccaceae</taxon>
        <taxon>Paracoccus</taxon>
    </lineage>
</organism>
<evidence type="ECO:0000313" key="2">
    <source>
        <dbReference type="Proteomes" id="UP000000361"/>
    </source>
</evidence>
<dbReference type="RefSeq" id="WP_011749835.1">
    <property type="nucleotide sequence ID" value="NC_008687.1"/>
</dbReference>
<protein>
    <submittedName>
        <fullName evidence="1">Uncharacterized protein</fullName>
    </submittedName>
</protein>
<dbReference type="STRING" id="318586.Pden_3599"/>
<dbReference type="Proteomes" id="UP000000361">
    <property type="component" value="Chromosome 2"/>
</dbReference>
<reference evidence="2" key="1">
    <citation type="submission" date="2006-12" db="EMBL/GenBank/DDBJ databases">
        <title>Complete sequence of chromosome 2 of Paracoccus denitrificans PD1222.</title>
        <authorList>
            <person name="Copeland A."/>
            <person name="Lucas S."/>
            <person name="Lapidus A."/>
            <person name="Barry K."/>
            <person name="Detter J.C."/>
            <person name="Glavina del Rio T."/>
            <person name="Hammon N."/>
            <person name="Israni S."/>
            <person name="Dalin E."/>
            <person name="Tice H."/>
            <person name="Pitluck S."/>
            <person name="Munk A.C."/>
            <person name="Brettin T."/>
            <person name="Bruce D."/>
            <person name="Han C."/>
            <person name="Tapia R."/>
            <person name="Gilna P."/>
            <person name="Schmutz J."/>
            <person name="Larimer F."/>
            <person name="Land M."/>
            <person name="Hauser L."/>
            <person name="Kyrpides N."/>
            <person name="Lykidis A."/>
            <person name="Spiro S."/>
            <person name="Richardson D.J."/>
            <person name="Moir J.W.B."/>
            <person name="Ferguson S.J."/>
            <person name="van Spanning R.J.M."/>
            <person name="Richardson P."/>
        </authorList>
    </citation>
    <scope>NUCLEOTIDE SEQUENCE [LARGE SCALE GENOMIC DNA]</scope>
    <source>
        <strain evidence="2">Pd 1222</strain>
    </source>
</reference>
<dbReference type="GeneID" id="93453247"/>
<dbReference type="AlphaFoldDB" id="A1B822"/>